<dbReference type="EMBL" id="FOGZ01000034">
    <property type="protein sequence ID" value="SES02999.1"/>
    <property type="molecule type" value="Genomic_DNA"/>
</dbReference>
<dbReference type="STRING" id="64702.SAMN05443377_1347"/>
<feature type="domain" description="Membrane transport protein MMPL" evidence="8">
    <location>
        <begin position="71"/>
        <end position="379"/>
    </location>
</feature>
<feature type="transmembrane region" description="Helical" evidence="7">
    <location>
        <begin position="620"/>
        <end position="640"/>
    </location>
</feature>
<comment type="similarity">
    <text evidence="2">Belongs to the resistance-nodulation-cell division (RND) (TC 2.A.6) family. MmpL subfamily.</text>
</comment>
<evidence type="ECO:0000256" key="7">
    <source>
        <dbReference type="SAM" id="Phobius"/>
    </source>
</evidence>
<keyword evidence="5 7" id="KW-1133">Transmembrane helix</keyword>
<evidence type="ECO:0000256" key="3">
    <source>
        <dbReference type="ARBA" id="ARBA00022475"/>
    </source>
</evidence>
<feature type="transmembrane region" description="Helical" evidence="7">
    <location>
        <begin position="201"/>
        <end position="219"/>
    </location>
</feature>
<feature type="transmembrane region" description="Helical" evidence="7">
    <location>
        <begin position="672"/>
        <end position="692"/>
    </location>
</feature>
<dbReference type="AlphaFoldDB" id="A0A1H9U0V9"/>
<evidence type="ECO:0000256" key="1">
    <source>
        <dbReference type="ARBA" id="ARBA00004651"/>
    </source>
</evidence>
<dbReference type="OrthoDB" id="7051771at2"/>
<dbReference type="InterPro" id="IPR004869">
    <property type="entry name" value="MMPL_dom"/>
</dbReference>
<gene>
    <name evidence="9" type="ORF">SAMN05443377_1347</name>
</gene>
<evidence type="ECO:0000256" key="2">
    <source>
        <dbReference type="ARBA" id="ARBA00010157"/>
    </source>
</evidence>
<organism evidence="9 10">
    <name type="scientific">Propionibacterium cyclohexanicum</name>
    <dbReference type="NCBI Taxonomy" id="64702"/>
    <lineage>
        <taxon>Bacteria</taxon>
        <taxon>Bacillati</taxon>
        <taxon>Actinomycetota</taxon>
        <taxon>Actinomycetes</taxon>
        <taxon>Propionibacteriales</taxon>
        <taxon>Propionibacteriaceae</taxon>
        <taxon>Propionibacterium</taxon>
    </lineage>
</organism>
<dbReference type="RefSeq" id="WP_091971340.1">
    <property type="nucleotide sequence ID" value="NZ_FOGZ01000034.1"/>
</dbReference>
<dbReference type="SUPFAM" id="SSF82866">
    <property type="entry name" value="Multidrug efflux transporter AcrB transmembrane domain"/>
    <property type="match status" value="2"/>
</dbReference>
<reference evidence="9 10" key="1">
    <citation type="submission" date="2016-10" db="EMBL/GenBank/DDBJ databases">
        <authorList>
            <person name="de Groot N.N."/>
        </authorList>
    </citation>
    <scope>NUCLEOTIDE SEQUENCE [LARGE SCALE GENOMIC DNA]</scope>
    <source>
        <strain evidence="9 10">DSM 16859</strain>
    </source>
</reference>
<accession>A0A1H9U0V9</accession>
<keyword evidence="3" id="KW-1003">Cell membrane</keyword>
<comment type="subcellular location">
    <subcellularLocation>
        <location evidence="1">Cell membrane</location>
        <topology evidence="1">Multi-pass membrane protein</topology>
    </subcellularLocation>
</comment>
<dbReference type="InterPro" id="IPR050545">
    <property type="entry name" value="Mycobact_MmpL"/>
</dbReference>
<feature type="transmembrane region" description="Helical" evidence="7">
    <location>
        <begin position="319"/>
        <end position="337"/>
    </location>
</feature>
<keyword evidence="6 7" id="KW-0472">Membrane</keyword>
<evidence type="ECO:0000256" key="4">
    <source>
        <dbReference type="ARBA" id="ARBA00022692"/>
    </source>
</evidence>
<feature type="transmembrane region" description="Helical" evidence="7">
    <location>
        <begin position="560"/>
        <end position="578"/>
    </location>
</feature>
<feature type="transmembrane region" description="Helical" evidence="7">
    <location>
        <begin position="12"/>
        <end position="35"/>
    </location>
</feature>
<dbReference type="PANTHER" id="PTHR33406:SF11">
    <property type="entry name" value="MEMBRANE PROTEIN SCO6666-RELATED"/>
    <property type="match status" value="1"/>
</dbReference>
<dbReference type="GO" id="GO:0005886">
    <property type="term" value="C:plasma membrane"/>
    <property type="evidence" value="ECO:0007669"/>
    <property type="project" value="UniProtKB-SubCell"/>
</dbReference>
<feature type="transmembrane region" description="Helical" evidence="7">
    <location>
        <begin position="343"/>
        <end position="372"/>
    </location>
</feature>
<feature type="transmembrane region" description="Helical" evidence="7">
    <location>
        <begin position="590"/>
        <end position="608"/>
    </location>
</feature>
<feature type="transmembrane region" description="Helical" evidence="7">
    <location>
        <begin position="224"/>
        <end position="244"/>
    </location>
</feature>
<evidence type="ECO:0000256" key="5">
    <source>
        <dbReference type="ARBA" id="ARBA00022989"/>
    </source>
</evidence>
<feature type="domain" description="Membrane transport protein MMPL" evidence="8">
    <location>
        <begin position="508"/>
        <end position="733"/>
    </location>
</feature>
<keyword evidence="10" id="KW-1185">Reference proteome</keyword>
<dbReference type="PANTHER" id="PTHR33406">
    <property type="entry name" value="MEMBRANE PROTEIN MJ1562-RELATED"/>
    <property type="match status" value="1"/>
</dbReference>
<evidence type="ECO:0000259" key="8">
    <source>
        <dbReference type="Pfam" id="PF03176"/>
    </source>
</evidence>
<name>A0A1H9U0V9_9ACTN</name>
<dbReference type="Pfam" id="PF03176">
    <property type="entry name" value="MMPL"/>
    <property type="match status" value="2"/>
</dbReference>
<evidence type="ECO:0000313" key="9">
    <source>
        <dbReference type="EMBL" id="SES02999.1"/>
    </source>
</evidence>
<dbReference type="Gene3D" id="1.20.1640.10">
    <property type="entry name" value="Multidrug efflux transporter AcrB transmembrane domain"/>
    <property type="match status" value="2"/>
</dbReference>
<dbReference type="Proteomes" id="UP000198815">
    <property type="component" value="Unassembled WGS sequence"/>
</dbReference>
<proteinExistence type="inferred from homology"/>
<evidence type="ECO:0000256" key="6">
    <source>
        <dbReference type="ARBA" id="ARBA00023136"/>
    </source>
</evidence>
<keyword evidence="4 7" id="KW-0812">Transmembrane</keyword>
<evidence type="ECO:0000313" key="10">
    <source>
        <dbReference type="Proteomes" id="UP000198815"/>
    </source>
</evidence>
<feature type="transmembrane region" description="Helical" evidence="7">
    <location>
        <begin position="250"/>
        <end position="271"/>
    </location>
</feature>
<protein>
    <submittedName>
        <fullName evidence="9">Putative drug exporter of the RND superfamily</fullName>
    </submittedName>
</protein>
<feature type="transmembrane region" description="Helical" evidence="7">
    <location>
        <begin position="415"/>
        <end position="433"/>
    </location>
</feature>
<sequence>MFSRIGRTIARHPLTVVIAWALALGILASFALFGWGHGGLFERLTSADSSVPGTQSQQVIDLTTSDPGAAKTATLVFTGVDVAGHSKELAGVLAQHREDLRVEHVASETDAFSVPDPRSPQAQALLSKNGDGFVMVLTLDEGLSAKQVSATSDAIDAAMHGFVDNLRQSFPQASGHQVSTDTIGTAISNLVRNDLVRGESVGLPVALLLLVIVFGGLLAACLPLVGALTAIGIGLGVMWAVTFAMDINSFIINVVSIIGLALSIDYGLLVVSRYREEIAAALRADGRSGEGDDLPEPARMRELVREAVTRTVSTAGRTVSYSALTIACALAGLFVMRSSILKMIAAGGVAVTLLAVMTAVSLVPAMITLLGAHLVRPSWITRVPGLRRALRTVGDASSDQGVFSKLAHRVIAHPWLFIVAVVAIMGLMASPISSLSTRSSFADYIPAGTSVRTGYDTLQRDYPALATPDITVIADAVPTRTGGLVNSIKAIDGVENVQVQPLPRHDSMTQISIAMDSSDPVGPKVISAVHDVRALNPGFQVWVGGSAAGQIDFDHSLVQGAPAAITIVVLAVFILLFAMTGSIIVPLKALVINVFSLIASLGTTWWLFQHGHLGLPQVNGLESFIVACMLAFGFGLAMDYEVFLLARIKEYWDLGHDNDEAVARGLQRSGRIITSAAAIIIAVFLGFVSGQMMAIKQIGVALAITVATDATLVRMLLVPSTMTVLGKWNWWAPGPLQALYKRIGLHE</sequence>